<feature type="compositionally biased region" description="Acidic residues" evidence="1">
    <location>
        <begin position="117"/>
        <end position="134"/>
    </location>
</feature>
<dbReference type="RefSeq" id="XP_041162575.1">
    <property type="nucleotide sequence ID" value="XM_041306212.1"/>
</dbReference>
<dbReference type="Proteomes" id="UP000719766">
    <property type="component" value="Unassembled WGS sequence"/>
</dbReference>
<feature type="compositionally biased region" description="Acidic residues" evidence="1">
    <location>
        <begin position="151"/>
        <end position="166"/>
    </location>
</feature>
<name>A0A9P7IYK0_9AGAM</name>
<protein>
    <submittedName>
        <fullName evidence="2">Uncharacterized protein</fullName>
    </submittedName>
</protein>
<feature type="compositionally biased region" description="Polar residues" evidence="1">
    <location>
        <begin position="92"/>
        <end position="110"/>
    </location>
</feature>
<evidence type="ECO:0000313" key="2">
    <source>
        <dbReference type="EMBL" id="KAG1797465.1"/>
    </source>
</evidence>
<reference evidence="2" key="1">
    <citation type="journal article" date="2020" name="New Phytol.">
        <title>Comparative genomics reveals dynamic genome evolution in host specialist ectomycorrhizal fungi.</title>
        <authorList>
            <person name="Lofgren L.A."/>
            <person name="Nguyen N.H."/>
            <person name="Vilgalys R."/>
            <person name="Ruytinx J."/>
            <person name="Liao H.L."/>
            <person name="Branco S."/>
            <person name="Kuo A."/>
            <person name="LaButti K."/>
            <person name="Lipzen A."/>
            <person name="Andreopoulos W."/>
            <person name="Pangilinan J."/>
            <person name="Riley R."/>
            <person name="Hundley H."/>
            <person name="Na H."/>
            <person name="Barry K."/>
            <person name="Grigoriev I.V."/>
            <person name="Stajich J.E."/>
            <person name="Kennedy P.G."/>
        </authorList>
    </citation>
    <scope>NUCLEOTIDE SEQUENCE</scope>
    <source>
        <strain evidence="2">S12</strain>
    </source>
</reference>
<feature type="compositionally biased region" description="Basic residues" evidence="1">
    <location>
        <begin position="923"/>
        <end position="932"/>
    </location>
</feature>
<feature type="compositionally biased region" description="Basic and acidic residues" evidence="1">
    <location>
        <begin position="803"/>
        <end position="819"/>
    </location>
</feature>
<feature type="compositionally biased region" description="Polar residues" evidence="1">
    <location>
        <begin position="246"/>
        <end position="263"/>
    </location>
</feature>
<sequence length="960" mass="108677">MAPSTRNAAHRGATNTGTHGSTVSGSYVMRTRSGIAINPPAEQKNKRKRNAVQEFSPVPDDRNRPKPRPLPRRSSSMSFEDYAKILARPRKQNINSSAGSVSSGIQLQSDHSPDPSVIDDDVLVTDSRMDEDDDMNRSSDNDAHDDNSNEDREDSEANEDEDEDNDGSIHEKTSPDSIEGDSDNDAKDVDEEPEGAGEEFEDADEEPEDADEEPEDADEEPEDGENNEDLETPLARRLRPRRAKTGNYNLSFDHGPQTSSSDTSYREGPATSDQGSSHESDAGEDLDLDHHSPSSPPTKRRKKSSATTRSTTVRTKHVNASIPHGSNPTPASIVFGPTPDIDPSENEEELSGHLKRGRLCQEGISEAQALGEKTAEEARVIGAKYGKSARAILIEAGLSIKHSRSESDWNAHQRWFMDNYPRKDKESIIDWKERQRKHYHAMGKENEQWDIIRNFNVTGDSTNQSRAKTILSMREDIARKMSAYSRLEGVEAIGCIFDTTQDEAARQASGFVAGSDLIVKLINEHQLDARSILDWVVTATKAQGYNISVPQFMGRLGAYKILLSKPNEAPRDHYRRIWPIMVLEHTSKFGYRPKAVQWRKLLDYAFQYKFMINNWPDDVLPIGPEFNPHNLSSQHLKLLVVPFIKRKAHSYYEAELRTEAESLFEIEKKKSKGKHRGQGRTVEDVISELDVDVPEIEFAAWPDECIKQLDDKVPEMFDIPLVTSALDVVLRKLVDSAKFKVSVPEDLLAAHEAHPDTHETLPSDHESPVTPSPPTLPSNQRPPTNFSAVHRREENYLPQAPDLFDREPRPVLPTSRDEPVGGGRQQTSLPFKAKKALRVDPTFVRHMEERPTNSRNDADMEIEPYPRREDRNFVAPNRRREYSRSPPVYPERDGPSRTRHYRPTHRQRETSPVGHSEDDSYHRRPAHSRRHNHANDYNQRFQVRGAGDSHYEDGPSRFRY</sequence>
<feature type="compositionally biased region" description="Basic and acidic residues" evidence="1">
    <location>
        <begin position="755"/>
        <end position="767"/>
    </location>
</feature>
<dbReference type="EMBL" id="JABBWE010000016">
    <property type="protein sequence ID" value="KAG1797465.1"/>
    <property type="molecule type" value="Genomic_DNA"/>
</dbReference>
<feature type="region of interest" description="Disordered" evidence="1">
    <location>
        <begin position="1"/>
        <end position="352"/>
    </location>
</feature>
<comment type="caution">
    <text evidence="2">The sequence shown here is derived from an EMBL/GenBank/DDBJ whole genome shotgun (WGS) entry which is preliminary data.</text>
</comment>
<keyword evidence="3" id="KW-1185">Reference proteome</keyword>
<organism evidence="2 3">
    <name type="scientific">Suillus plorans</name>
    <dbReference type="NCBI Taxonomy" id="116603"/>
    <lineage>
        <taxon>Eukaryota</taxon>
        <taxon>Fungi</taxon>
        <taxon>Dikarya</taxon>
        <taxon>Basidiomycota</taxon>
        <taxon>Agaricomycotina</taxon>
        <taxon>Agaricomycetes</taxon>
        <taxon>Agaricomycetidae</taxon>
        <taxon>Boletales</taxon>
        <taxon>Suillineae</taxon>
        <taxon>Suillaceae</taxon>
        <taxon>Suillus</taxon>
    </lineage>
</organism>
<gene>
    <name evidence="2" type="ORF">HD556DRAFT_1441026</name>
</gene>
<feature type="compositionally biased region" description="Polar residues" evidence="1">
    <location>
        <begin position="1"/>
        <end position="25"/>
    </location>
</feature>
<feature type="region of interest" description="Disordered" evidence="1">
    <location>
        <begin position="755"/>
        <end position="960"/>
    </location>
</feature>
<feature type="compositionally biased region" description="Basic and acidic residues" evidence="1">
    <location>
        <begin position="135"/>
        <end position="150"/>
    </location>
</feature>
<dbReference type="OrthoDB" id="2670005at2759"/>
<evidence type="ECO:0000256" key="1">
    <source>
        <dbReference type="SAM" id="MobiDB-lite"/>
    </source>
</evidence>
<feature type="compositionally biased region" description="Basic and acidic residues" evidence="1">
    <location>
        <begin position="843"/>
        <end position="883"/>
    </location>
</feature>
<dbReference type="GeneID" id="64599976"/>
<accession>A0A9P7IYK0</accession>
<feature type="compositionally biased region" description="Acidic residues" evidence="1">
    <location>
        <begin position="178"/>
        <end position="231"/>
    </location>
</feature>
<evidence type="ECO:0000313" key="3">
    <source>
        <dbReference type="Proteomes" id="UP000719766"/>
    </source>
</evidence>
<dbReference type="AlphaFoldDB" id="A0A9P7IYK0"/>
<proteinExistence type="predicted"/>
<feature type="compositionally biased region" description="Basic and acidic residues" evidence="1">
    <location>
        <begin position="947"/>
        <end position="960"/>
    </location>
</feature>